<dbReference type="SMART" id="SM00261">
    <property type="entry name" value="FU"/>
    <property type="match status" value="15"/>
</dbReference>
<keyword evidence="4" id="KW-1133">Transmembrane helix</keyword>
<feature type="transmembrane region" description="Helical" evidence="4">
    <location>
        <begin position="1666"/>
        <end position="1682"/>
    </location>
</feature>
<gene>
    <name evidence="7" type="ORF">PSON_ATCC_30995.1.T0890138</name>
</gene>
<dbReference type="InterPro" id="IPR006212">
    <property type="entry name" value="Furin_repeat"/>
</dbReference>
<keyword evidence="2" id="KW-0677">Repeat</keyword>
<feature type="signal peptide" evidence="5">
    <location>
        <begin position="1"/>
        <end position="21"/>
    </location>
</feature>
<feature type="domain" description="EGF-like" evidence="6">
    <location>
        <begin position="519"/>
        <end position="561"/>
    </location>
</feature>
<feature type="domain" description="EGF-like" evidence="6">
    <location>
        <begin position="301"/>
        <end position="345"/>
    </location>
</feature>
<comment type="caution">
    <text evidence="7">The sequence shown here is derived from an EMBL/GenBank/DDBJ whole genome shotgun (WGS) entry which is preliminary data.</text>
</comment>
<dbReference type="InterPro" id="IPR011936">
    <property type="entry name" value="Myxo_disulph_rpt"/>
</dbReference>
<feature type="domain" description="EGF-like" evidence="6">
    <location>
        <begin position="989"/>
        <end position="1018"/>
    </location>
</feature>
<feature type="transmembrane region" description="Helical" evidence="4">
    <location>
        <begin position="1769"/>
        <end position="1789"/>
    </location>
</feature>
<keyword evidence="8" id="KW-1185">Reference proteome</keyword>
<feature type="domain" description="EGF-like" evidence="6">
    <location>
        <begin position="890"/>
        <end position="927"/>
    </location>
</feature>
<sequence length="1897" mass="214365">MNQIVLLFLFTLSFLQEGGFGCPAGTWGISPCLPCMSQCATCSISTQCNSCKPGYYYVSSGFGQCPNCSTVCKTCTSSSTQCTSCNDGYYLSGTSCPACQSPCSKCITTNSNCTDCVNGFYLSGSTCVSCSKPCAQCTSSPTNCTVCVDTANQSIPNCDCIQPNKYMDTITYMCNNCVSPCQNCSSAIICDSCVNGYVLSGHTCLPCTKPCANCITNQTICSTCMDSLNQIPSSCNCNSGFIMNSSTYMCDQCNHPCFTCQNSINECHACFSSYQYDSTAHTCTCLTNQYEDNGSPKQCQNCQSPCLTCSSFTDCNSCVIGLNRHLQGNSCICDDGYYDDAGICTLCPLSCTKCTSATICTECKHLSHQVLNDCHCIDTYYMNASYMCQSCVSPCVNCSSGSVCTSCINNYYLASPNCLQCTLPCYNCVDLNTKCTSCAHPLQTVISNQCICNDGYYMDTSYYCQSCTHPCSKCTTTSTYCTDCANTYILSGSNTCVCADGFYEEIGNNPSNCQICTSPCSKCVITSTHCVTCIDTHQTVNTTTYQCLCNIGWVANGNYCDQCVNPCRECTGITTYCTNCKDIHHQPTSGQCICEYGWVNDANYDCQPCLTPCSSCSINITHCNSCTDPNHIINASYQCICQDTYYSDTISHCAPCQQPCAKCDSNGCLTCIDINQSVDSNLDCVCNNGYYMDSVNCLPCQLPCVYCTSSLDCLTCIDINQTINNDRCVCNNGYFLNGNYCNLCQLPCTKCVTSQDTCTECVDSNHILINNKCICKPGYGQSSLNVNYCSMCQYPCLECSLTVKTCTKCIDSSLFKIENNECICQQGYYMQNNQCQRCAPQCRTCEYYEDNCLNCKDITFIQFDNQCFCDFGYYLDFSFQCKLCKAPCTTCQYFNSFCTSCIEEYQNLINHKCICQDGYYMQYDKCQKCYSTCTKCFSLQICNECIDGYYLSNDICQKCEIQCSTCIKHEVCLSCADGYYMDTLHQCNTCISNCKECDNAFTCLECIDGFFINEEQCLKCDDNCQTCIDEYQKCQSCNNNFQLINNKCICQIGYYYQNYKCLQCDYPCIKCENQYKCDQCIMISNIILNKDNKCVCQDGYFWLENVCQVCDDNCQTCDQNSQNCLSCKQESNQVLYKNKCQCASNYFLNQFNVCQNCKSEDGKVIKSCKYVNCGDSQWTYGEECDDGNNINRDGCSNCIIDKNHSCINNLLDRSICFQCSQNCILCEHDALQKQIVCKKCQSGYFLDKNQCNKCNDKCKECIDSSSNCQTCRIVQKDNNECKLCESNGGYYTDFYNNLCFTKCGDGIKSKDEECDDGNLIDFDGCNKICKNENNYICQMGICSYVQLTPVPKLKTYGDNSIYNPIRLFQLTYNLDLDLPINFNLSEFLQLELYQNFKSYNINYEYKIIQQLEKSNQNKTQISAIIQLTLNRSSENEFLQLLFNNLSLFSSNGQVQQVSQINEQISKFIIIEQSMIQQVELINSGNYYILYILAGFAGGSILFGGVDFFYNLLDTLQMLSYLKYINTQFPYNLEQFFQLFGFAQLNFISKYFDIQGLIDPYINYEQLKSIPQKIQNDGYNSLFIINGTSLLTIWLSFLFIYSTALIFPLILRQFQMKYFSETPDKDKYLLKFKLYILSLKIFVGELCYIIISEFIFSGMIRTHISTAYDLTFSMILQISALELKSEDDLVKMSSVLSLIALAIYLLIIYAITNIAQLSNLSITQKNIQQRYGSVFEGLSLTQYCKYTNAILLFKKLVFMILLIFTYENPLYQSINLAFLSLIQSLLIYQFKPFNDQNEYKKQLSCEINISITLFLISILIIDKDLNFFTEDDRTNLGWCCIICICFILVIQLVLDIYQQWKLVIKKYRKIKRLIEKINKLFFSQSKQYASHTPLSMVH</sequence>
<evidence type="ECO:0000256" key="4">
    <source>
        <dbReference type="SAM" id="Phobius"/>
    </source>
</evidence>
<dbReference type="SMART" id="SM00181">
    <property type="entry name" value="EGF"/>
    <property type="match status" value="25"/>
</dbReference>
<feature type="domain" description="EGF-like" evidence="6">
    <location>
        <begin position="1218"/>
        <end position="1252"/>
    </location>
</feature>
<feature type="domain" description="EGF-like" evidence="6">
    <location>
        <begin position="958"/>
        <end position="988"/>
    </location>
</feature>
<feature type="domain" description="EGF-like" evidence="6">
    <location>
        <begin position="798"/>
        <end position="836"/>
    </location>
</feature>
<evidence type="ECO:0000256" key="2">
    <source>
        <dbReference type="ARBA" id="ARBA00022737"/>
    </source>
</evidence>
<evidence type="ECO:0000256" key="3">
    <source>
        <dbReference type="ARBA" id="ARBA00023157"/>
    </source>
</evidence>
<feature type="domain" description="EGF-like" evidence="6">
    <location>
        <begin position="608"/>
        <end position="654"/>
    </location>
</feature>
<feature type="domain" description="EGF-like" evidence="6">
    <location>
        <begin position="1109"/>
        <end position="1155"/>
    </location>
</feature>
<feature type="domain" description="EGF-like" evidence="6">
    <location>
        <begin position="659"/>
        <end position="698"/>
    </location>
</feature>
<feature type="transmembrane region" description="Helical" evidence="4">
    <location>
        <begin position="1694"/>
        <end position="1721"/>
    </location>
</feature>
<keyword evidence="1 5" id="KW-0732">Signal</keyword>
<feature type="domain" description="EGF-like" evidence="6">
    <location>
        <begin position="1019"/>
        <end position="1062"/>
    </location>
</feature>
<feature type="domain" description="EGF-like" evidence="6">
    <location>
        <begin position="390"/>
        <end position="419"/>
    </location>
</feature>
<accession>A0A8S1PX22</accession>
<feature type="domain" description="EGF-like" evidence="6">
    <location>
        <begin position="466"/>
        <end position="497"/>
    </location>
</feature>
<keyword evidence="4" id="KW-0812">Transmembrane</keyword>
<feature type="domain" description="EGF-like" evidence="6">
    <location>
        <begin position="67"/>
        <end position="97"/>
    </location>
</feature>
<dbReference type="EMBL" id="CAJJDN010000089">
    <property type="protein sequence ID" value="CAD8107684.1"/>
    <property type="molecule type" value="Genomic_DNA"/>
</dbReference>
<feature type="domain" description="EGF-like" evidence="6">
    <location>
        <begin position="1070"/>
        <end position="1108"/>
    </location>
</feature>
<feature type="domain" description="EGF-like" evidence="6">
    <location>
        <begin position="34"/>
        <end position="66"/>
    </location>
</feature>
<feature type="domain" description="EGF-like" evidence="6">
    <location>
        <begin position="259"/>
        <end position="300"/>
    </location>
</feature>
<evidence type="ECO:0000259" key="6">
    <source>
        <dbReference type="SMART" id="SM00181"/>
    </source>
</evidence>
<feature type="transmembrane region" description="Helical" evidence="4">
    <location>
        <begin position="1742"/>
        <end position="1763"/>
    </location>
</feature>
<feature type="domain" description="EGF-like" evidence="6">
    <location>
        <begin position="98"/>
        <end position="128"/>
    </location>
</feature>
<evidence type="ECO:0000313" key="7">
    <source>
        <dbReference type="EMBL" id="CAD8107684.1"/>
    </source>
</evidence>
<reference evidence="7" key="1">
    <citation type="submission" date="2021-01" db="EMBL/GenBank/DDBJ databases">
        <authorList>
            <consortium name="Genoscope - CEA"/>
            <person name="William W."/>
        </authorList>
    </citation>
    <scope>NUCLEOTIDE SEQUENCE</scope>
</reference>
<keyword evidence="4" id="KW-0472">Membrane</keyword>
<feature type="chain" id="PRO_5035934037" description="EGF-like domain-containing protein" evidence="5">
    <location>
        <begin position="22"/>
        <end position="1897"/>
    </location>
</feature>
<feature type="domain" description="EGF-like" evidence="6">
    <location>
        <begin position="844"/>
        <end position="882"/>
    </location>
</feature>
<evidence type="ECO:0000256" key="1">
    <source>
        <dbReference type="ARBA" id="ARBA00022729"/>
    </source>
</evidence>
<feature type="transmembrane region" description="Helical" evidence="4">
    <location>
        <begin position="1590"/>
        <end position="1613"/>
    </location>
</feature>
<name>A0A8S1PX22_9CILI</name>
<proteinExistence type="predicted"/>
<dbReference type="InterPro" id="IPR000742">
    <property type="entry name" value="EGF"/>
</dbReference>
<dbReference type="PANTHER" id="PTHR15332">
    <property type="entry name" value="PROPROTEIN CONVERTASE SUBTILISIN_KEXIN TYPE 5-LIKE"/>
    <property type="match status" value="1"/>
</dbReference>
<feature type="transmembrane region" description="Helical" evidence="4">
    <location>
        <begin position="1487"/>
        <end position="1512"/>
    </location>
</feature>
<evidence type="ECO:0000313" key="8">
    <source>
        <dbReference type="Proteomes" id="UP000692954"/>
    </source>
</evidence>
<feature type="domain" description="EGF-like" evidence="6">
    <location>
        <begin position="176"/>
        <end position="205"/>
    </location>
</feature>
<feature type="transmembrane region" description="Helical" evidence="4">
    <location>
        <begin position="1633"/>
        <end position="1654"/>
    </location>
</feature>
<evidence type="ECO:0000256" key="5">
    <source>
        <dbReference type="SAM" id="SignalP"/>
    </source>
</evidence>
<dbReference type="OrthoDB" id="304080at2759"/>
<feature type="domain" description="EGF-like" evidence="6">
    <location>
        <begin position="569"/>
        <end position="607"/>
    </location>
</feature>
<feature type="domain" description="EGF-like" evidence="6">
    <location>
        <begin position="747"/>
        <end position="790"/>
    </location>
</feature>
<dbReference type="Proteomes" id="UP000692954">
    <property type="component" value="Unassembled WGS sequence"/>
</dbReference>
<dbReference type="PANTHER" id="PTHR15332:SF175">
    <property type="entry name" value="PROPROTEIN CONVERTASE SUBTILISIN_KEXIN TYPE 5-LIKE"/>
    <property type="match status" value="1"/>
</dbReference>
<feature type="domain" description="EGF-like" evidence="6">
    <location>
        <begin position="210"/>
        <end position="251"/>
    </location>
</feature>
<feature type="domain" description="EGF-like" evidence="6">
    <location>
        <begin position="420"/>
        <end position="465"/>
    </location>
</feature>
<protein>
    <recommendedName>
        <fullName evidence="6">EGF-like domain-containing protein</fullName>
    </recommendedName>
</protein>
<dbReference type="Pfam" id="PF13948">
    <property type="entry name" value="DUF4215"/>
    <property type="match status" value="2"/>
</dbReference>
<feature type="transmembrane region" description="Helical" evidence="4">
    <location>
        <begin position="1835"/>
        <end position="1856"/>
    </location>
</feature>
<feature type="domain" description="EGF-like" evidence="6">
    <location>
        <begin position="706"/>
        <end position="742"/>
    </location>
</feature>
<keyword evidence="3" id="KW-1015">Disulfide bond</keyword>
<organism evidence="7 8">
    <name type="scientific">Paramecium sonneborni</name>
    <dbReference type="NCBI Taxonomy" id="65129"/>
    <lineage>
        <taxon>Eukaryota</taxon>
        <taxon>Sar</taxon>
        <taxon>Alveolata</taxon>
        <taxon>Ciliophora</taxon>
        <taxon>Intramacronucleata</taxon>
        <taxon>Oligohymenophorea</taxon>
        <taxon>Peniculida</taxon>
        <taxon>Parameciidae</taxon>
        <taxon>Paramecium</taxon>
    </lineage>
</organism>
<feature type="transmembrane region" description="Helical" evidence="4">
    <location>
        <begin position="1801"/>
        <end position="1820"/>
    </location>
</feature>